<feature type="transmembrane region" description="Helical" evidence="6">
    <location>
        <begin position="490"/>
        <end position="511"/>
    </location>
</feature>
<evidence type="ECO:0000256" key="4">
    <source>
        <dbReference type="ARBA" id="ARBA00023088"/>
    </source>
</evidence>
<organism evidence="10 11">
    <name type="scientific">Corynebacterium singulare</name>
    <dbReference type="NCBI Taxonomy" id="161899"/>
    <lineage>
        <taxon>Bacteria</taxon>
        <taxon>Bacillati</taxon>
        <taxon>Actinomycetota</taxon>
        <taxon>Actinomycetes</taxon>
        <taxon>Mycobacteriales</taxon>
        <taxon>Corynebacteriaceae</taxon>
        <taxon>Corynebacterium</taxon>
    </lineage>
</organism>
<accession>A0ABS9PV98</accession>
<reference evidence="10 11" key="1">
    <citation type="submission" date="2022-02" db="EMBL/GenBank/DDBJ databases">
        <title>Uncovering new skin microbiome diversity through culturing and metagenomics.</title>
        <authorList>
            <person name="Conlan S."/>
            <person name="Deming C."/>
            <person name="Nisc Comparative Sequencing Program N."/>
            <person name="Segre J.A."/>
        </authorList>
    </citation>
    <scope>NUCLEOTIDE SEQUENCE [LARGE SCALE GENOMIC DNA]</scope>
    <source>
        <strain evidence="10 11">ACRQV</strain>
    </source>
</reference>
<feature type="domain" description="SpaA-like prealbumin fold" evidence="9">
    <location>
        <begin position="137"/>
        <end position="186"/>
    </location>
</feature>
<dbReference type="Proteomes" id="UP001521911">
    <property type="component" value="Unassembled WGS sequence"/>
</dbReference>
<evidence type="ECO:0000313" key="10">
    <source>
        <dbReference type="EMBL" id="MCG7276646.1"/>
    </source>
</evidence>
<evidence type="ECO:0000256" key="3">
    <source>
        <dbReference type="ARBA" id="ARBA00022729"/>
    </source>
</evidence>
<dbReference type="InterPro" id="IPR048052">
    <property type="entry name" value="FM1-like"/>
</dbReference>
<keyword evidence="3 7" id="KW-0732">Signal</keyword>
<keyword evidence="11" id="KW-1185">Reference proteome</keyword>
<comment type="caution">
    <text evidence="10">The sequence shown here is derived from an EMBL/GenBank/DDBJ whole genome shotgun (WGS) entry which is preliminary data.</text>
</comment>
<dbReference type="NCBIfam" id="TIGR01167">
    <property type="entry name" value="LPXTG_anchor"/>
    <property type="match status" value="1"/>
</dbReference>
<evidence type="ECO:0000259" key="9">
    <source>
        <dbReference type="Pfam" id="PF17802"/>
    </source>
</evidence>
<dbReference type="InterPro" id="IPR019931">
    <property type="entry name" value="LPXTG_anchor"/>
</dbReference>
<feature type="chain" id="PRO_5045562801" evidence="7">
    <location>
        <begin position="29"/>
        <end position="518"/>
    </location>
</feature>
<feature type="domain" description="Gram-positive cocci surface proteins LPxTG" evidence="8">
    <location>
        <begin position="480"/>
        <end position="513"/>
    </location>
</feature>
<dbReference type="RefSeq" id="WP_239180794.1">
    <property type="nucleotide sequence ID" value="NZ_JAKRDF010000011.1"/>
</dbReference>
<keyword evidence="6" id="KW-0472">Membrane</keyword>
<keyword evidence="1" id="KW-0134">Cell wall</keyword>
<evidence type="ECO:0000256" key="2">
    <source>
        <dbReference type="ARBA" id="ARBA00022525"/>
    </source>
</evidence>
<evidence type="ECO:0000256" key="6">
    <source>
        <dbReference type="SAM" id="Phobius"/>
    </source>
</evidence>
<keyword evidence="4" id="KW-0572">Peptidoglycan-anchor</keyword>
<dbReference type="InterPro" id="IPR041033">
    <property type="entry name" value="SpaA_PFL_dom_1"/>
</dbReference>
<evidence type="ECO:0000313" key="11">
    <source>
        <dbReference type="Proteomes" id="UP001521911"/>
    </source>
</evidence>
<dbReference type="Gene3D" id="2.60.40.10">
    <property type="entry name" value="Immunoglobulins"/>
    <property type="match status" value="2"/>
</dbReference>
<evidence type="ECO:0000256" key="5">
    <source>
        <dbReference type="SAM" id="MobiDB-lite"/>
    </source>
</evidence>
<protein>
    <submittedName>
        <fullName evidence="10">SpaH/EbpB family LPXTG-anchored major pilin</fullName>
    </submittedName>
</protein>
<evidence type="ECO:0000256" key="1">
    <source>
        <dbReference type="ARBA" id="ARBA00022512"/>
    </source>
</evidence>
<dbReference type="Gene3D" id="2.60.40.740">
    <property type="match status" value="1"/>
</dbReference>
<evidence type="ECO:0000259" key="8">
    <source>
        <dbReference type="Pfam" id="PF00746"/>
    </source>
</evidence>
<keyword evidence="2" id="KW-0964">Secreted</keyword>
<name>A0ABS9PV98_9CORY</name>
<dbReference type="NCBIfam" id="NF033902">
    <property type="entry name" value="iso_D2_wall_anc"/>
    <property type="match status" value="1"/>
</dbReference>
<feature type="compositionally biased region" description="Polar residues" evidence="5">
    <location>
        <begin position="76"/>
        <end position="85"/>
    </location>
</feature>
<gene>
    <name evidence="10" type="ORF">MHK08_09210</name>
</gene>
<dbReference type="InterPro" id="IPR013783">
    <property type="entry name" value="Ig-like_fold"/>
</dbReference>
<feature type="signal peptide" evidence="7">
    <location>
        <begin position="1"/>
        <end position="28"/>
    </location>
</feature>
<dbReference type="Pfam" id="PF00746">
    <property type="entry name" value="Gram_pos_anchor"/>
    <property type="match status" value="1"/>
</dbReference>
<sequence>MSKAIAGKKAAAFSAAFAIALSAGVVGADANVAHAAEASESAAATTTSAQKEGNANPENAPKSDLSLTIHKHKGTESAQQGNGEAQTLDPEVNPSVEGVGYTVEIVKELNTPQDWKTAAGIDADSAKAIEGGYSFSGKTDSEGKITLTDLKPGLYKVTETSVPENSGLVIAKPFLVYVPMTNAKKTDWIKNVNAYPKNTQVQVKKEVKDQFANNQENYTYTITSDIPVTKKGETLTKYIVTDELDSQLNGAASKVTKVALGAKEEGAKELKAGTDYNVEPVEGNAQIKKVVFTEAGRKQLTSTSDKVFTTIETKTVDNATVYHVPNDAKLTVSHFPDDEHDTTVDSNKVHTYWGDLKIVKQDGNDKKKLEGAEFQLVQCQADGKAWKQTKGTDPETVKDKTSWTTNAEGTVTIEGIHVTDFADNEAKPNNYCLKETKAPKGYVKNDQLIHFDLKKEGKVDDKTGVPTAKIENTATIDNYTDKNHLPNTGGAGFIAIVVAGLAIIGGGFFAARRNSVKA</sequence>
<feature type="region of interest" description="Disordered" evidence="5">
    <location>
        <begin position="43"/>
        <end position="94"/>
    </location>
</feature>
<evidence type="ECO:0000256" key="7">
    <source>
        <dbReference type="SAM" id="SignalP"/>
    </source>
</evidence>
<keyword evidence="6" id="KW-0812">Transmembrane</keyword>
<dbReference type="Pfam" id="PF17802">
    <property type="entry name" value="SpaA"/>
    <property type="match status" value="2"/>
</dbReference>
<feature type="domain" description="SpaA-like prealbumin fold" evidence="9">
    <location>
        <begin position="354"/>
        <end position="459"/>
    </location>
</feature>
<proteinExistence type="predicted"/>
<dbReference type="EMBL" id="JAKRDF010000011">
    <property type="protein sequence ID" value="MCG7276646.1"/>
    <property type="molecule type" value="Genomic_DNA"/>
</dbReference>
<keyword evidence="6" id="KW-1133">Transmembrane helix</keyword>